<dbReference type="FunFam" id="3.30.900.10:FF:000002">
    <property type="entry name" value="Mitotic spindle assembly checkpoint protein MAD2A"/>
    <property type="match status" value="1"/>
</dbReference>
<dbReference type="Proteomes" id="UP001157974">
    <property type="component" value="Unassembled WGS sequence"/>
</dbReference>
<evidence type="ECO:0000256" key="5">
    <source>
        <dbReference type="ARBA" id="ARBA00023242"/>
    </source>
</evidence>
<dbReference type="GO" id="GO:0007094">
    <property type="term" value="P:mitotic spindle assembly checkpoint signaling"/>
    <property type="evidence" value="ECO:0007669"/>
    <property type="project" value="TreeGrafter"/>
</dbReference>
<gene>
    <name evidence="8" type="ORF">NDN08_000448</name>
</gene>
<reference evidence="8 9" key="1">
    <citation type="journal article" date="2023" name="Nat. Commun.">
        <title>Origin of minicircular mitochondrial genomes in red algae.</title>
        <authorList>
            <person name="Lee Y."/>
            <person name="Cho C.H."/>
            <person name="Lee Y.M."/>
            <person name="Park S.I."/>
            <person name="Yang J.H."/>
            <person name="West J.A."/>
            <person name="Bhattacharya D."/>
            <person name="Yoon H.S."/>
        </authorList>
    </citation>
    <scope>NUCLEOTIDE SEQUENCE [LARGE SCALE GENOMIC DNA]</scope>
    <source>
        <strain evidence="8 9">CCMP1338</strain>
        <tissue evidence="8">Whole cell</tissue>
    </source>
</reference>
<comment type="similarity">
    <text evidence="2">Belongs to the MAD2 family.</text>
</comment>
<organism evidence="8 9">
    <name type="scientific">Rhodosorus marinus</name>
    <dbReference type="NCBI Taxonomy" id="101924"/>
    <lineage>
        <taxon>Eukaryota</taxon>
        <taxon>Rhodophyta</taxon>
        <taxon>Stylonematophyceae</taxon>
        <taxon>Stylonematales</taxon>
        <taxon>Stylonemataceae</taxon>
        <taxon>Rhodosorus</taxon>
    </lineage>
</organism>
<keyword evidence="4" id="KW-0498">Mitosis</keyword>
<dbReference type="InterPro" id="IPR045091">
    <property type="entry name" value="Mad2-like"/>
</dbReference>
<dbReference type="PANTHER" id="PTHR11842:SF11">
    <property type="entry name" value="MITOTIC SPINDLE ASSEMBLY CHECKPOINT PROTEIN MAD2A"/>
    <property type="match status" value="1"/>
</dbReference>
<dbReference type="Gene3D" id="3.30.900.10">
    <property type="entry name" value="HORMA domain"/>
    <property type="match status" value="1"/>
</dbReference>
<keyword evidence="3" id="KW-0132">Cell division</keyword>
<dbReference type="SUPFAM" id="SSF56019">
    <property type="entry name" value="The spindle assembly checkpoint protein mad2"/>
    <property type="match status" value="1"/>
</dbReference>
<dbReference type="GO" id="GO:0000776">
    <property type="term" value="C:kinetochore"/>
    <property type="evidence" value="ECO:0007669"/>
    <property type="project" value="TreeGrafter"/>
</dbReference>
<comment type="subcellular location">
    <subcellularLocation>
        <location evidence="1">Nucleus</location>
    </subcellularLocation>
</comment>
<dbReference type="AlphaFoldDB" id="A0AAV8URK6"/>
<evidence type="ECO:0000256" key="2">
    <source>
        <dbReference type="ARBA" id="ARBA00010348"/>
    </source>
</evidence>
<dbReference type="InterPro" id="IPR036570">
    <property type="entry name" value="HORMA_dom_sf"/>
</dbReference>
<evidence type="ECO:0000256" key="6">
    <source>
        <dbReference type="ARBA" id="ARBA00023306"/>
    </source>
</evidence>
<dbReference type="GO" id="GO:0051301">
    <property type="term" value="P:cell division"/>
    <property type="evidence" value="ECO:0007669"/>
    <property type="project" value="UniProtKB-KW"/>
</dbReference>
<protein>
    <recommendedName>
        <fullName evidence="7">HORMA domain-containing protein</fullName>
    </recommendedName>
</protein>
<dbReference type="GO" id="GO:0005737">
    <property type="term" value="C:cytoplasm"/>
    <property type="evidence" value="ECO:0007669"/>
    <property type="project" value="TreeGrafter"/>
</dbReference>
<evidence type="ECO:0000313" key="8">
    <source>
        <dbReference type="EMBL" id="KAJ8903917.1"/>
    </source>
</evidence>
<evidence type="ECO:0000256" key="4">
    <source>
        <dbReference type="ARBA" id="ARBA00022776"/>
    </source>
</evidence>
<evidence type="ECO:0000256" key="3">
    <source>
        <dbReference type="ARBA" id="ARBA00022618"/>
    </source>
</evidence>
<evidence type="ECO:0000313" key="9">
    <source>
        <dbReference type="Proteomes" id="UP001157974"/>
    </source>
</evidence>
<keyword evidence="5" id="KW-0539">Nucleus</keyword>
<dbReference type="GO" id="GO:0005654">
    <property type="term" value="C:nucleoplasm"/>
    <property type="evidence" value="ECO:0007669"/>
    <property type="project" value="TreeGrafter"/>
</dbReference>
<dbReference type="EMBL" id="JAMWBK010000006">
    <property type="protein sequence ID" value="KAJ8903917.1"/>
    <property type="molecule type" value="Genomic_DNA"/>
</dbReference>
<proteinExistence type="inferred from homology"/>
<keyword evidence="9" id="KW-1185">Reference proteome</keyword>
<dbReference type="InterPro" id="IPR003511">
    <property type="entry name" value="HORMA_dom"/>
</dbReference>
<sequence>MGSDANTVITLKGSVEIVREFFGFAVNSILFQRGIYPPETFTRVNKYGLTMLVSTDSGLLKYIDNVMNQLSSWLATGMVKKLVLVMMSMDSGKSLERWGFDVQTDSNFLDGEGKRLEGEALSDKEIMAEIQAIIRQITASVTFLPLLNDPCVFDLLVYAKDDVEIPIEWEESDAKYITNQHEVRLRSFTTKIHKVDAMVSYAAN</sequence>
<comment type="caution">
    <text evidence="8">The sequence shown here is derived from an EMBL/GenBank/DDBJ whole genome shotgun (WGS) entry which is preliminary data.</text>
</comment>
<evidence type="ECO:0000256" key="1">
    <source>
        <dbReference type="ARBA" id="ARBA00004123"/>
    </source>
</evidence>
<evidence type="ECO:0000259" key="7">
    <source>
        <dbReference type="PROSITE" id="PS50815"/>
    </source>
</evidence>
<dbReference type="Pfam" id="PF02301">
    <property type="entry name" value="HORMA"/>
    <property type="match status" value="1"/>
</dbReference>
<dbReference type="PANTHER" id="PTHR11842">
    <property type="entry name" value="MITOTIC SPINDLE ASSEMBLY CHECKPOINT PROTEIN MAD2"/>
    <property type="match status" value="1"/>
</dbReference>
<accession>A0AAV8URK6</accession>
<feature type="domain" description="HORMA" evidence="7">
    <location>
        <begin position="12"/>
        <end position="199"/>
    </location>
</feature>
<dbReference type="PROSITE" id="PS50815">
    <property type="entry name" value="HORMA"/>
    <property type="match status" value="1"/>
</dbReference>
<name>A0AAV8URK6_9RHOD</name>
<keyword evidence="6" id="KW-0131">Cell cycle</keyword>